<sequence>MVGHRANERLAGELRRRIRAGDPAPGEPLPSGAELARRHGADPAAVRGALVILRAEGLVGDRPGRGPVVLAPRRGVLRNDERHQWEKDRARTDLRERRSTGATENDTGSVVDDLVFSARYTRVEADAGLAEALGVPEGTALLERVYRTRHRDEDAPFGLTSSYIPIDLLESEPALLDESAEPWPGGTQSQLRTVGVEVDRVEERVTARPPTPDEAEELGLGEGVAVMVLRKASTDTRGRVVDWSEVVLPGDRAEAVFTTRLERW</sequence>
<evidence type="ECO:0000259" key="5">
    <source>
        <dbReference type="PROSITE" id="PS50949"/>
    </source>
</evidence>
<dbReference type="Pfam" id="PF00392">
    <property type="entry name" value="GntR"/>
    <property type="match status" value="1"/>
</dbReference>
<dbReference type="InterPro" id="IPR011663">
    <property type="entry name" value="UTRA"/>
</dbReference>
<proteinExistence type="predicted"/>
<dbReference type="EMBL" id="JAUUCC010000032">
    <property type="protein sequence ID" value="MEE2051602.1"/>
    <property type="molecule type" value="Genomic_DNA"/>
</dbReference>
<keyword evidence="2" id="KW-0238">DNA-binding</keyword>
<keyword evidence="1" id="KW-0805">Transcription regulation</keyword>
<dbReference type="SMART" id="SM00345">
    <property type="entry name" value="HTH_GNTR"/>
    <property type="match status" value="1"/>
</dbReference>
<accession>A0ABU7KQQ2</accession>
<dbReference type="SMART" id="SM00866">
    <property type="entry name" value="UTRA"/>
    <property type="match status" value="1"/>
</dbReference>
<keyword evidence="3" id="KW-0804">Transcription</keyword>
<dbReference type="RefSeq" id="WP_330158707.1">
    <property type="nucleotide sequence ID" value="NZ_BAAAJA010000037.1"/>
</dbReference>
<feature type="region of interest" description="Disordered" evidence="4">
    <location>
        <begin position="1"/>
        <end position="35"/>
    </location>
</feature>
<dbReference type="InterPro" id="IPR028978">
    <property type="entry name" value="Chorismate_lyase_/UTRA_dom_sf"/>
</dbReference>
<dbReference type="PANTHER" id="PTHR44846">
    <property type="entry name" value="MANNOSYL-D-GLYCERATE TRANSPORT/METABOLISM SYSTEM REPRESSOR MNGR-RELATED"/>
    <property type="match status" value="1"/>
</dbReference>
<dbReference type="SUPFAM" id="SSF46785">
    <property type="entry name" value="Winged helix' DNA-binding domain"/>
    <property type="match status" value="1"/>
</dbReference>
<comment type="caution">
    <text evidence="6">The sequence shown here is derived from an EMBL/GenBank/DDBJ whole genome shotgun (WGS) entry which is preliminary data.</text>
</comment>
<evidence type="ECO:0000256" key="4">
    <source>
        <dbReference type="SAM" id="MobiDB-lite"/>
    </source>
</evidence>
<organism evidence="6 7">
    <name type="scientific">Nocardiopsis tropica</name>
    <dbReference type="NCBI Taxonomy" id="109330"/>
    <lineage>
        <taxon>Bacteria</taxon>
        <taxon>Bacillati</taxon>
        <taxon>Actinomycetota</taxon>
        <taxon>Actinomycetes</taxon>
        <taxon>Streptosporangiales</taxon>
        <taxon>Nocardiopsidaceae</taxon>
        <taxon>Nocardiopsis</taxon>
    </lineage>
</organism>
<dbReference type="InterPro" id="IPR036388">
    <property type="entry name" value="WH-like_DNA-bd_sf"/>
</dbReference>
<dbReference type="Proteomes" id="UP001348641">
    <property type="component" value="Unassembled WGS sequence"/>
</dbReference>
<dbReference type="InterPro" id="IPR036390">
    <property type="entry name" value="WH_DNA-bd_sf"/>
</dbReference>
<evidence type="ECO:0000256" key="1">
    <source>
        <dbReference type="ARBA" id="ARBA00023015"/>
    </source>
</evidence>
<dbReference type="Gene3D" id="1.10.10.10">
    <property type="entry name" value="Winged helix-like DNA-binding domain superfamily/Winged helix DNA-binding domain"/>
    <property type="match status" value="1"/>
</dbReference>
<dbReference type="Pfam" id="PF07702">
    <property type="entry name" value="UTRA"/>
    <property type="match status" value="1"/>
</dbReference>
<dbReference type="InterPro" id="IPR000524">
    <property type="entry name" value="Tscrpt_reg_HTH_GntR"/>
</dbReference>
<feature type="domain" description="HTH gntR-type" evidence="5">
    <location>
        <begin position="4"/>
        <end position="72"/>
    </location>
</feature>
<protein>
    <submittedName>
        <fullName evidence="6">GntR family transcriptional regulator</fullName>
    </submittedName>
</protein>
<evidence type="ECO:0000313" key="7">
    <source>
        <dbReference type="Proteomes" id="UP001348641"/>
    </source>
</evidence>
<evidence type="ECO:0000256" key="3">
    <source>
        <dbReference type="ARBA" id="ARBA00023163"/>
    </source>
</evidence>
<feature type="region of interest" description="Disordered" evidence="4">
    <location>
        <begin position="81"/>
        <end position="107"/>
    </location>
</feature>
<dbReference type="PANTHER" id="PTHR44846:SF17">
    <property type="entry name" value="GNTR-FAMILY TRANSCRIPTIONAL REGULATOR"/>
    <property type="match status" value="1"/>
</dbReference>
<dbReference type="InterPro" id="IPR050679">
    <property type="entry name" value="Bact_HTH_transcr_reg"/>
</dbReference>
<gene>
    <name evidence="6" type="ORF">Q8A49_13970</name>
</gene>
<reference evidence="6 7" key="1">
    <citation type="submission" date="2023-07" db="EMBL/GenBank/DDBJ databases">
        <authorList>
            <person name="Girao M."/>
            <person name="Carvalho M.F."/>
        </authorList>
    </citation>
    <scope>NUCLEOTIDE SEQUENCE [LARGE SCALE GENOMIC DNA]</scope>
    <source>
        <strain evidence="6 7">66/93</strain>
    </source>
</reference>
<name>A0ABU7KQQ2_9ACTN</name>
<feature type="compositionally biased region" description="Basic and acidic residues" evidence="4">
    <location>
        <begin position="81"/>
        <end position="99"/>
    </location>
</feature>
<dbReference type="PROSITE" id="PS50949">
    <property type="entry name" value="HTH_GNTR"/>
    <property type="match status" value="1"/>
</dbReference>
<evidence type="ECO:0000256" key="2">
    <source>
        <dbReference type="ARBA" id="ARBA00023125"/>
    </source>
</evidence>
<dbReference type="SUPFAM" id="SSF64288">
    <property type="entry name" value="Chorismate lyase-like"/>
    <property type="match status" value="1"/>
</dbReference>
<feature type="compositionally biased region" description="Basic and acidic residues" evidence="4">
    <location>
        <begin position="1"/>
        <end position="15"/>
    </location>
</feature>
<evidence type="ECO:0000313" key="6">
    <source>
        <dbReference type="EMBL" id="MEE2051602.1"/>
    </source>
</evidence>
<dbReference type="Gene3D" id="3.40.1410.10">
    <property type="entry name" value="Chorismate lyase-like"/>
    <property type="match status" value="1"/>
</dbReference>